<dbReference type="Pfam" id="PF20620">
    <property type="entry name" value="DUF6805"/>
    <property type="match status" value="1"/>
</dbReference>
<gene>
    <name evidence="4" type="ORF">EM808_03020</name>
</gene>
<keyword evidence="4" id="KW-0378">Hydrolase</keyword>
<reference evidence="4 5" key="1">
    <citation type="submission" date="2019-01" db="EMBL/GenBank/DDBJ databases">
        <title>Bacillus sp. M5HDSG1-1, whole genome shotgun sequence.</title>
        <authorList>
            <person name="Tuo L."/>
        </authorList>
    </citation>
    <scope>NUCLEOTIDE SEQUENCE [LARGE SCALE GENOMIC DNA]</scope>
    <source>
        <strain evidence="4 5">M5HDSG1-1</strain>
    </source>
</reference>
<dbReference type="EMBL" id="RZTZ01000001">
    <property type="protein sequence ID" value="RVT67466.1"/>
    <property type="molecule type" value="Genomic_DNA"/>
</dbReference>
<dbReference type="Pfam" id="PF20736">
    <property type="entry name" value="Glyco_hydro127M"/>
    <property type="match status" value="1"/>
</dbReference>
<dbReference type="InterPro" id="IPR008928">
    <property type="entry name" value="6-hairpin_glycosidase_sf"/>
</dbReference>
<feature type="domain" description="Non-reducing end beta-L-arabinofuranosidase-like GH127 catalytic" evidence="1">
    <location>
        <begin position="10"/>
        <end position="389"/>
    </location>
</feature>
<dbReference type="InterPro" id="IPR012878">
    <property type="entry name" value="Beta-AFase-like_GH127_cat"/>
</dbReference>
<sequence>MAVKAFDLTQVRITDGPFKHAMELNMEYLLQLEPNKLLSRYREYAGLEPKASHYNGWEEQGISGHTLGHYLSACSLMAAATGDSRFKDRAAYIVEELALCQEADGTGLISGIPRGKAIFQEVKEGKIYSQGFDLNGGWVPLYTMHKVFAGLRDAYLHTDNEKALAVETKLGLWLEDMVKDLSEEQMDELLKCEFGGMAEVLADLAVHTGEMRFFALSERFYHKEVLDPLADKKDALAGKHANTQIPKVVAAARQYEISGNETYKEISEYFWNTVVHEHSYVIGGNSLNEHFGEAGKVNDRLGENTCETCNSYNMLKLTKHLFRWKPTAEEGDYYERALYNHILASQHPGDGSVCYFVSLDMGGHKKYNSKFDSFTCCVGSGMENHASHGNAIYFHDESKLYINQYISSRLEWKEMGVVVEQKTAYPKNGRIRIEIAASADKAFTLTLRHPYWAEKGMFIAINGEDYHHETKPASLIEIDRAWKDGDVLEVDIPMTLRKEAILDNPNRVAFLYGPIVLAGDLGEISDAQKTKDLLFTPVLVADDSPLQHISMLSEEAFALEGIGNPRDVELKPFHLLHDRSATVYWDVFTKAEWAEAEKSYKAAIQKEQELEARSIDFVQPGEMQPERDHQFTGEHVGIGTVSNRKYRDTWPNGHFSFALKVLQDQENSLIVAYTKKEWESMHGFDVLANETKLQNGKLEWEEMNQFVYIKYTLPKNVVTEGVTRITFRAQAEKRVPKVFELRIVRD</sequence>
<evidence type="ECO:0000259" key="2">
    <source>
        <dbReference type="Pfam" id="PF20620"/>
    </source>
</evidence>
<comment type="caution">
    <text evidence="4">The sequence shown here is derived from an EMBL/GenBank/DDBJ whole genome shotgun (WGS) entry which is preliminary data.</text>
</comment>
<dbReference type="GO" id="GO:0016787">
    <property type="term" value="F:hydrolase activity"/>
    <property type="evidence" value="ECO:0007669"/>
    <property type="project" value="UniProtKB-KW"/>
</dbReference>
<evidence type="ECO:0000313" key="4">
    <source>
        <dbReference type="EMBL" id="RVT67466.1"/>
    </source>
</evidence>
<keyword evidence="5" id="KW-1185">Reference proteome</keyword>
<feature type="domain" description="Glycoside hydrolase GH146 substrate-binding" evidence="2">
    <location>
        <begin position="609"/>
        <end position="743"/>
    </location>
</feature>
<name>A0A437KGP2_9BACI</name>
<organism evidence="4 5">
    <name type="scientific">Niallia taxi</name>
    <dbReference type="NCBI Taxonomy" id="2499688"/>
    <lineage>
        <taxon>Bacteria</taxon>
        <taxon>Bacillati</taxon>
        <taxon>Bacillota</taxon>
        <taxon>Bacilli</taxon>
        <taxon>Bacillales</taxon>
        <taxon>Bacillaceae</taxon>
        <taxon>Niallia</taxon>
    </lineage>
</organism>
<dbReference type="RefSeq" id="WP_127735621.1">
    <property type="nucleotide sequence ID" value="NZ_RZTZ01000001.1"/>
</dbReference>
<dbReference type="PANTHER" id="PTHR31151">
    <property type="entry name" value="PROLINE-TRNA LIGASE (DUF1680)"/>
    <property type="match status" value="1"/>
</dbReference>
<dbReference type="InterPro" id="IPR049046">
    <property type="entry name" value="Beta-AFase-like_GH127_middle"/>
</dbReference>
<dbReference type="Pfam" id="PF07944">
    <property type="entry name" value="Beta-AFase-like_GH127_cat"/>
    <property type="match status" value="1"/>
</dbReference>
<evidence type="ECO:0000259" key="3">
    <source>
        <dbReference type="Pfam" id="PF20736"/>
    </source>
</evidence>
<evidence type="ECO:0000259" key="1">
    <source>
        <dbReference type="Pfam" id="PF07944"/>
    </source>
</evidence>
<dbReference type="AlphaFoldDB" id="A0A437KGP2"/>
<proteinExistence type="predicted"/>
<feature type="domain" description="Non-reducing end beta-L-arabinofuranosidase-like GH127 middle" evidence="3">
    <location>
        <begin position="400"/>
        <end position="494"/>
    </location>
</feature>
<dbReference type="GO" id="GO:0005975">
    <property type="term" value="P:carbohydrate metabolic process"/>
    <property type="evidence" value="ECO:0007669"/>
    <property type="project" value="InterPro"/>
</dbReference>
<dbReference type="PANTHER" id="PTHR31151:SF0">
    <property type="entry name" value="PROLINE-TRNA LIGASE (DUF1680)"/>
    <property type="match status" value="1"/>
</dbReference>
<evidence type="ECO:0000313" key="5">
    <source>
        <dbReference type="Proteomes" id="UP000288024"/>
    </source>
</evidence>
<dbReference type="SUPFAM" id="SSF48208">
    <property type="entry name" value="Six-hairpin glycosidases"/>
    <property type="match status" value="1"/>
</dbReference>
<protein>
    <submittedName>
        <fullName evidence="4">Glycosyl hydrolase</fullName>
    </submittedName>
</protein>
<dbReference type="Proteomes" id="UP000288024">
    <property type="component" value="Unassembled WGS sequence"/>
</dbReference>
<dbReference type="InterPro" id="IPR046544">
    <property type="entry name" value="GH146_SB_dom"/>
</dbReference>
<accession>A0A437KGP2</accession>